<evidence type="ECO:0000256" key="4">
    <source>
        <dbReference type="ARBA" id="ARBA00022723"/>
    </source>
</evidence>
<reference evidence="13 14" key="1">
    <citation type="submission" date="2017-07" db="EMBL/GenBank/DDBJ databases">
        <authorList>
            <person name="Talla V."/>
            <person name="Backstrom N."/>
        </authorList>
    </citation>
    <scope>NUCLEOTIDE SEQUENCE [LARGE SCALE GENOMIC DNA]</scope>
</reference>
<dbReference type="InterPro" id="IPR042087">
    <property type="entry name" value="DNA_pol_B_thumb"/>
</dbReference>
<dbReference type="SMART" id="SM00486">
    <property type="entry name" value="POLBc"/>
    <property type="match status" value="1"/>
</dbReference>
<sequence length="1296" mass="146752">MKPSTLIPELETSINIIPEFILRIVVCDSYLTKPIPGLDVIYSEFRGSDIKQVATSLDKALNIALKQATSNNQHVYKITLVKGLPFYGFHDKEHLFLKIFLYNPGLMKQAVELCSNGAILGQVLQPHESHLNFTLQFFIDFNLFGMSNIELQSVKFRTPINDLICSSEDPNETLNTFNVKRESTSYYEADCVASHILNRLLIGKGDGIENPGLEEVWNQEMERRKQLNMSIASNSLTQERLLNEGTDSHQKFKDMFLVKLANLIDKPPDSHDDVVQVHYPAETLDGSQFFNATDVNTHLTNSNFNVDLSKSACTMNDSDATIVNEDIALNSMDNEDLELVDMLQDLDGHVVDEDSVMGTPVVEDIEEEISNDEYSQILNEEIIHRQCDMDEKSPSWNDSFWEGANIPQLDAIKTYRKRKKRPLKLGLSRPKSKIKPIYDCKEPETVLSQLNNSDEINESRETIDCISNAHLRIKSELDLSKDVPFDISQKSQSLLKDDNIVNLVEKIDKSSSFSLNYEPKAGPSYISPEILTFDDEQSFASNEDEKAIESFYDQSNFFDLSMENSLRIETEPAQLVACNNNTNVADESTSSVPNNKGLSHHNKIWTPKYQAPSKDYVISTLDKYNIPKTKNQEPYYSNYKDVGDKIEIGQMILKLNSTLARDQKPYEKVLDTTSIEEWRQLLFLENNGFSQVDTSKTDSLKQILAGNRSCILQPLQKAPTTLDALKWYELNPRNLNIDDENIVDIKEVSAKPEDIENSQAIGLIDSEIDSSMSLDDKSNTEPDKTLQISMHTDGSFLCFGKNQSEKDLSVDFLTIMVAEVHTSVRSDLNPDPALDVIEAAFVTVANNCPDQNNRPKHLTIIIVVDNLSAPKYLDRCVFNKVVIYVKNENELIENIINLVKEHDPDIMCGYEIEMNSWGYILERAQIIGVEVVKEISRITEKHRQKKWRHDENEMEGRIIGRITFNVWRLFRYELALSSYSFENCMYVVLNERVPKYSYAQLANWWNDESRLFRWITVENYMTRLSGTFGAWRLRISEAKLKALAKNDLVNWSPVGIGFVKPSVRRGVLPALLRRILAARQAVKKGMKLQTDDALIANVTYGYTAANFSGRMPCVEVGDSVVAKGRETLERAIKLVRNGKWNAKVIYGDTDSMFVLVPGGTRAEAFVIGQQIADAVTADNPSPVVLKLEKVYQPCILQTKKRYVGYMYESPEQAKPVYEAKGIETVRRDGCPAGVKRVSWLVCAGPPGTPLVRLARSPPELTRDAALGPHVTYYATRALLPPLHRCLSLLGADVFKW</sequence>
<dbReference type="Proteomes" id="UP000324832">
    <property type="component" value="Unassembled WGS sequence"/>
</dbReference>
<evidence type="ECO:0000256" key="8">
    <source>
        <dbReference type="ARBA" id="ARBA00049244"/>
    </source>
</evidence>
<dbReference type="SUPFAM" id="SSF53098">
    <property type="entry name" value="Ribonuclease H-like"/>
    <property type="match status" value="1"/>
</dbReference>
<evidence type="ECO:0000259" key="12">
    <source>
        <dbReference type="Pfam" id="PF24055"/>
    </source>
</evidence>
<dbReference type="InterPro" id="IPR036397">
    <property type="entry name" value="RNaseH_sf"/>
</dbReference>
<dbReference type="Pfam" id="PF03104">
    <property type="entry name" value="DNA_pol_B_exo1"/>
    <property type="match status" value="1"/>
</dbReference>
<evidence type="ECO:0000256" key="5">
    <source>
        <dbReference type="ARBA" id="ARBA00022763"/>
    </source>
</evidence>
<dbReference type="EC" id="2.7.7.7" evidence="9"/>
<dbReference type="GO" id="GO:0003887">
    <property type="term" value="F:DNA-directed DNA polymerase activity"/>
    <property type="evidence" value="ECO:0007669"/>
    <property type="project" value="UniProtKB-KW"/>
</dbReference>
<feature type="domain" description="DNA polymerase delta/zeta catalytic subunit N-terminal" evidence="12">
    <location>
        <begin position="49"/>
        <end position="108"/>
    </location>
</feature>
<evidence type="ECO:0000259" key="10">
    <source>
        <dbReference type="Pfam" id="PF00136"/>
    </source>
</evidence>
<dbReference type="GO" id="GO:0003677">
    <property type="term" value="F:DNA binding"/>
    <property type="evidence" value="ECO:0007669"/>
    <property type="project" value="UniProtKB-KW"/>
</dbReference>
<dbReference type="Pfam" id="PF00136">
    <property type="entry name" value="DNA_pol_B"/>
    <property type="match status" value="1"/>
</dbReference>
<keyword evidence="4" id="KW-0479">Metal-binding</keyword>
<dbReference type="EMBL" id="FZQP02003289">
    <property type="protein sequence ID" value="VVC97698.1"/>
    <property type="molecule type" value="Genomic_DNA"/>
</dbReference>
<gene>
    <name evidence="13" type="ORF">LSINAPIS_LOCUS8925</name>
</gene>
<dbReference type="GO" id="GO:0042276">
    <property type="term" value="P:error-prone translesion synthesis"/>
    <property type="evidence" value="ECO:0007669"/>
    <property type="project" value="TreeGrafter"/>
</dbReference>
<evidence type="ECO:0000256" key="9">
    <source>
        <dbReference type="RuleBase" id="RU000442"/>
    </source>
</evidence>
<dbReference type="CDD" id="cd05778">
    <property type="entry name" value="DNA_polB_zeta_exo"/>
    <property type="match status" value="1"/>
</dbReference>
<accession>A0A5E4QL28</accession>
<dbReference type="GO" id="GO:0046872">
    <property type="term" value="F:metal ion binding"/>
    <property type="evidence" value="ECO:0007669"/>
    <property type="project" value="UniProtKB-KW"/>
</dbReference>
<dbReference type="InterPro" id="IPR023211">
    <property type="entry name" value="DNA_pol_palm_dom_sf"/>
</dbReference>
<keyword evidence="14" id="KW-1185">Reference proteome</keyword>
<dbReference type="InterPro" id="IPR056435">
    <property type="entry name" value="DPOD/Z_N"/>
</dbReference>
<dbReference type="InterPro" id="IPR043502">
    <property type="entry name" value="DNA/RNA_pol_sf"/>
</dbReference>
<dbReference type="GO" id="GO:0000166">
    <property type="term" value="F:nucleotide binding"/>
    <property type="evidence" value="ECO:0007669"/>
    <property type="project" value="InterPro"/>
</dbReference>
<dbReference type="InterPro" id="IPR006134">
    <property type="entry name" value="DNA-dir_DNA_pol_B_multi_dom"/>
</dbReference>
<dbReference type="GO" id="GO:0016035">
    <property type="term" value="C:zeta DNA polymerase complex"/>
    <property type="evidence" value="ECO:0007669"/>
    <property type="project" value="InterPro"/>
</dbReference>
<dbReference type="PANTHER" id="PTHR45812">
    <property type="entry name" value="DNA POLYMERASE ZETA CATALYTIC SUBUNIT"/>
    <property type="match status" value="1"/>
</dbReference>
<keyword evidence="3 9" id="KW-0548">Nucleotidyltransferase</keyword>
<dbReference type="SUPFAM" id="SSF56672">
    <property type="entry name" value="DNA/RNA polymerases"/>
    <property type="match status" value="1"/>
</dbReference>
<keyword evidence="9" id="KW-0235">DNA replication</keyword>
<keyword evidence="2 9" id="KW-0808">Transferase</keyword>
<dbReference type="Gene3D" id="3.90.1600.10">
    <property type="entry name" value="Palm domain of DNA polymerase"/>
    <property type="match status" value="1"/>
</dbReference>
<evidence type="ECO:0000313" key="13">
    <source>
        <dbReference type="EMBL" id="VVC97698.1"/>
    </source>
</evidence>
<evidence type="ECO:0000256" key="6">
    <source>
        <dbReference type="ARBA" id="ARBA00022932"/>
    </source>
</evidence>
<evidence type="ECO:0000256" key="7">
    <source>
        <dbReference type="ARBA" id="ARBA00023204"/>
    </source>
</evidence>
<evidence type="ECO:0000256" key="2">
    <source>
        <dbReference type="ARBA" id="ARBA00022679"/>
    </source>
</evidence>
<dbReference type="InterPro" id="IPR006172">
    <property type="entry name" value="DNA-dir_DNA_pol_B"/>
</dbReference>
<dbReference type="GO" id="GO:0005634">
    <property type="term" value="C:nucleus"/>
    <property type="evidence" value="ECO:0007669"/>
    <property type="project" value="TreeGrafter"/>
</dbReference>
<keyword evidence="7" id="KW-0234">DNA repair</keyword>
<keyword evidence="6 9" id="KW-0239">DNA-directed DNA polymerase</keyword>
<dbReference type="InterPro" id="IPR030559">
    <property type="entry name" value="PolZ_Rev3"/>
</dbReference>
<feature type="domain" description="DNA-directed DNA polymerase family B multifunctional" evidence="10">
    <location>
        <begin position="1046"/>
        <end position="1233"/>
    </location>
</feature>
<dbReference type="Gene3D" id="3.30.342.10">
    <property type="entry name" value="DNA Polymerase, chain B, domain 1"/>
    <property type="match status" value="1"/>
</dbReference>
<keyword evidence="9" id="KW-0238">DNA-binding</keyword>
<dbReference type="PROSITE" id="PS00116">
    <property type="entry name" value="DNA_POLYMERASE_B"/>
    <property type="match status" value="1"/>
</dbReference>
<dbReference type="Pfam" id="PF24055">
    <property type="entry name" value="POL3_N"/>
    <property type="match status" value="1"/>
</dbReference>
<evidence type="ECO:0000259" key="11">
    <source>
        <dbReference type="Pfam" id="PF03104"/>
    </source>
</evidence>
<evidence type="ECO:0000256" key="3">
    <source>
        <dbReference type="ARBA" id="ARBA00022695"/>
    </source>
</evidence>
<dbReference type="InterPro" id="IPR017964">
    <property type="entry name" value="DNA-dir_DNA_pol_B_CS"/>
</dbReference>
<protein>
    <recommendedName>
        <fullName evidence="9">DNA polymerase</fullName>
        <ecNumber evidence="9">2.7.7.7</ecNumber>
    </recommendedName>
</protein>
<dbReference type="Gene3D" id="1.10.132.60">
    <property type="entry name" value="DNA polymerase family B, C-terminal domain"/>
    <property type="match status" value="2"/>
</dbReference>
<dbReference type="GO" id="GO:0006260">
    <property type="term" value="P:DNA replication"/>
    <property type="evidence" value="ECO:0007669"/>
    <property type="project" value="UniProtKB-KW"/>
</dbReference>
<comment type="similarity">
    <text evidence="1 9">Belongs to the DNA polymerase type-B family.</text>
</comment>
<dbReference type="Gene3D" id="3.30.420.10">
    <property type="entry name" value="Ribonuclease H-like superfamily/Ribonuclease H"/>
    <property type="match status" value="1"/>
</dbReference>
<evidence type="ECO:0000256" key="1">
    <source>
        <dbReference type="ARBA" id="ARBA00005755"/>
    </source>
</evidence>
<organism evidence="13 14">
    <name type="scientific">Leptidea sinapis</name>
    <dbReference type="NCBI Taxonomy" id="189913"/>
    <lineage>
        <taxon>Eukaryota</taxon>
        <taxon>Metazoa</taxon>
        <taxon>Ecdysozoa</taxon>
        <taxon>Arthropoda</taxon>
        <taxon>Hexapoda</taxon>
        <taxon>Insecta</taxon>
        <taxon>Pterygota</taxon>
        <taxon>Neoptera</taxon>
        <taxon>Endopterygota</taxon>
        <taxon>Lepidoptera</taxon>
        <taxon>Glossata</taxon>
        <taxon>Ditrysia</taxon>
        <taxon>Papilionoidea</taxon>
        <taxon>Pieridae</taxon>
        <taxon>Dismorphiinae</taxon>
        <taxon>Leptidea</taxon>
    </lineage>
</organism>
<name>A0A5E4QL28_9NEOP</name>
<dbReference type="PANTHER" id="PTHR45812:SF1">
    <property type="entry name" value="DNA POLYMERASE ZETA CATALYTIC SUBUNIT"/>
    <property type="match status" value="1"/>
</dbReference>
<keyword evidence="5" id="KW-0227">DNA damage</keyword>
<dbReference type="InterPro" id="IPR006133">
    <property type="entry name" value="DNA-dir_DNA_pol_B_exonuc"/>
</dbReference>
<comment type="catalytic activity">
    <reaction evidence="8 9">
        <text>DNA(n) + a 2'-deoxyribonucleoside 5'-triphosphate = DNA(n+1) + diphosphate</text>
        <dbReference type="Rhea" id="RHEA:22508"/>
        <dbReference type="Rhea" id="RHEA-COMP:17339"/>
        <dbReference type="Rhea" id="RHEA-COMP:17340"/>
        <dbReference type="ChEBI" id="CHEBI:33019"/>
        <dbReference type="ChEBI" id="CHEBI:61560"/>
        <dbReference type="ChEBI" id="CHEBI:173112"/>
        <dbReference type="EC" id="2.7.7.7"/>
    </reaction>
</comment>
<feature type="domain" description="DNA-directed DNA polymerase family B exonuclease" evidence="11">
    <location>
        <begin position="815"/>
        <end position="981"/>
    </location>
</feature>
<dbReference type="GO" id="GO:0000724">
    <property type="term" value="P:double-strand break repair via homologous recombination"/>
    <property type="evidence" value="ECO:0007669"/>
    <property type="project" value="TreeGrafter"/>
</dbReference>
<evidence type="ECO:0000313" key="14">
    <source>
        <dbReference type="Proteomes" id="UP000324832"/>
    </source>
</evidence>
<proteinExistence type="inferred from homology"/>
<dbReference type="InterPro" id="IPR012337">
    <property type="entry name" value="RNaseH-like_sf"/>
</dbReference>